<evidence type="ECO:0000259" key="4">
    <source>
        <dbReference type="PROSITE" id="PS50893"/>
    </source>
</evidence>
<dbReference type="PROSITE" id="PS50893">
    <property type="entry name" value="ABC_TRANSPORTER_2"/>
    <property type="match status" value="1"/>
</dbReference>
<evidence type="ECO:0000256" key="1">
    <source>
        <dbReference type="ARBA" id="ARBA00022448"/>
    </source>
</evidence>
<dbReference type="CDD" id="cd03230">
    <property type="entry name" value="ABC_DR_subfamily_A"/>
    <property type="match status" value="1"/>
</dbReference>
<dbReference type="GO" id="GO:0016887">
    <property type="term" value="F:ATP hydrolysis activity"/>
    <property type="evidence" value="ECO:0007669"/>
    <property type="project" value="InterPro"/>
</dbReference>
<evidence type="ECO:0000256" key="2">
    <source>
        <dbReference type="ARBA" id="ARBA00022741"/>
    </source>
</evidence>
<sequence length="255" mass="28400">MITFEHIRKTYGDKTAIADLSLTIPDGKIFGFLGHNGAGKSTTIKSLVSIIQQTSGDIIVNGMNLTEDRLKIKQKIGYVPDSPDIFLELTANDYWNLITSAYQVSEEVKKARLIKLVNLFNMQDEVETPISDFSHGMRQKTIIIGALLPDPDIWILDEPMTGLDPQATYDLKQLMRAHVQKGKMVIFSTHNLATAEELCDEVAILKQGKLVYNGSLDKLLATMPDASLETIYLKMIGRQNDSQIVKDLEGDDLGE</sequence>
<accession>A0A0R1PQY0</accession>
<evidence type="ECO:0000313" key="5">
    <source>
        <dbReference type="EMBL" id="KRL34877.1"/>
    </source>
</evidence>
<name>A0A0R1PQY0_9LACO</name>
<dbReference type="STRING" id="1423812.FD20_GL001538"/>
<protein>
    <submittedName>
        <fullName evidence="5">ABC transporter, ATP-binding protein EcsA</fullName>
    </submittedName>
</protein>
<gene>
    <name evidence="5" type="ORF">FD20_GL001538</name>
</gene>
<proteinExistence type="predicted"/>
<dbReference type="InterPro" id="IPR051782">
    <property type="entry name" value="ABC_Transporter_VariousFunc"/>
</dbReference>
<dbReference type="SUPFAM" id="SSF52540">
    <property type="entry name" value="P-loop containing nucleoside triphosphate hydrolases"/>
    <property type="match status" value="1"/>
</dbReference>
<dbReference type="PANTHER" id="PTHR42939:SF1">
    <property type="entry name" value="ABC TRANSPORTER ATP-BINDING PROTEIN ALBC-RELATED"/>
    <property type="match status" value="1"/>
</dbReference>
<dbReference type="InterPro" id="IPR003593">
    <property type="entry name" value="AAA+_ATPase"/>
</dbReference>
<keyword evidence="2" id="KW-0547">Nucleotide-binding</keyword>
<dbReference type="InterPro" id="IPR003439">
    <property type="entry name" value="ABC_transporter-like_ATP-bd"/>
</dbReference>
<dbReference type="AlphaFoldDB" id="A0A0R1PQY0"/>
<feature type="domain" description="ABC transporter" evidence="4">
    <location>
        <begin position="2"/>
        <end position="232"/>
    </location>
</feature>
<dbReference type="InterPro" id="IPR027417">
    <property type="entry name" value="P-loop_NTPase"/>
</dbReference>
<dbReference type="GO" id="GO:0005524">
    <property type="term" value="F:ATP binding"/>
    <property type="evidence" value="ECO:0007669"/>
    <property type="project" value="UniProtKB-KW"/>
</dbReference>
<dbReference type="Gene3D" id="3.40.50.300">
    <property type="entry name" value="P-loop containing nucleotide triphosphate hydrolases"/>
    <property type="match status" value="1"/>
</dbReference>
<organism evidence="5 6">
    <name type="scientific">Liquorilactobacillus uvarum DSM 19971</name>
    <dbReference type="NCBI Taxonomy" id="1423812"/>
    <lineage>
        <taxon>Bacteria</taxon>
        <taxon>Bacillati</taxon>
        <taxon>Bacillota</taxon>
        <taxon>Bacilli</taxon>
        <taxon>Lactobacillales</taxon>
        <taxon>Lactobacillaceae</taxon>
        <taxon>Liquorilactobacillus</taxon>
    </lineage>
</organism>
<dbReference type="OrthoDB" id="9804819at2"/>
<dbReference type="PANTHER" id="PTHR42939">
    <property type="entry name" value="ABC TRANSPORTER ATP-BINDING PROTEIN ALBC-RELATED"/>
    <property type="match status" value="1"/>
</dbReference>
<comment type="caution">
    <text evidence="5">The sequence shown here is derived from an EMBL/GenBank/DDBJ whole genome shotgun (WGS) entry which is preliminary data.</text>
</comment>
<dbReference type="RefSeq" id="WP_057738509.1">
    <property type="nucleotide sequence ID" value="NZ_AZEG01000035.1"/>
</dbReference>
<dbReference type="EMBL" id="AZEG01000035">
    <property type="protein sequence ID" value="KRL34877.1"/>
    <property type="molecule type" value="Genomic_DNA"/>
</dbReference>
<dbReference type="PATRIC" id="fig|1423812.3.peg.1636"/>
<keyword evidence="3 5" id="KW-0067">ATP-binding</keyword>
<keyword evidence="6" id="KW-1185">Reference proteome</keyword>
<dbReference type="Proteomes" id="UP000051155">
    <property type="component" value="Unassembled WGS sequence"/>
</dbReference>
<reference evidence="5 6" key="1">
    <citation type="journal article" date="2015" name="Genome Announc.">
        <title>Expanding the biotechnology potential of lactobacilli through comparative genomics of 213 strains and associated genera.</title>
        <authorList>
            <person name="Sun Z."/>
            <person name="Harris H.M."/>
            <person name="McCann A."/>
            <person name="Guo C."/>
            <person name="Argimon S."/>
            <person name="Zhang W."/>
            <person name="Yang X."/>
            <person name="Jeffery I.B."/>
            <person name="Cooney J.C."/>
            <person name="Kagawa T.F."/>
            <person name="Liu W."/>
            <person name="Song Y."/>
            <person name="Salvetti E."/>
            <person name="Wrobel A."/>
            <person name="Rasinkangas P."/>
            <person name="Parkhill J."/>
            <person name="Rea M.C."/>
            <person name="O'Sullivan O."/>
            <person name="Ritari J."/>
            <person name="Douillard F.P."/>
            <person name="Paul Ross R."/>
            <person name="Yang R."/>
            <person name="Briner A.E."/>
            <person name="Felis G.E."/>
            <person name="de Vos W.M."/>
            <person name="Barrangou R."/>
            <person name="Klaenhammer T.R."/>
            <person name="Caufield P.W."/>
            <person name="Cui Y."/>
            <person name="Zhang H."/>
            <person name="O'Toole P.W."/>
        </authorList>
    </citation>
    <scope>NUCLEOTIDE SEQUENCE [LARGE SCALE GENOMIC DNA]</scope>
    <source>
        <strain evidence="5 6">DSM 19971</strain>
    </source>
</reference>
<dbReference type="SMART" id="SM00382">
    <property type="entry name" value="AAA"/>
    <property type="match status" value="1"/>
</dbReference>
<evidence type="ECO:0000256" key="3">
    <source>
        <dbReference type="ARBA" id="ARBA00022840"/>
    </source>
</evidence>
<keyword evidence="1" id="KW-0813">Transport</keyword>
<evidence type="ECO:0000313" key="6">
    <source>
        <dbReference type="Proteomes" id="UP000051155"/>
    </source>
</evidence>
<dbReference type="Pfam" id="PF00005">
    <property type="entry name" value="ABC_tran"/>
    <property type="match status" value="1"/>
</dbReference>